<dbReference type="KEGG" id="ehx:EMIHUDRAFT_255356"/>
<evidence type="ECO:0000313" key="4">
    <source>
        <dbReference type="Proteomes" id="UP000013827"/>
    </source>
</evidence>
<keyword evidence="1" id="KW-0812">Transmembrane</keyword>
<dbReference type="InterPro" id="IPR037185">
    <property type="entry name" value="EmrE-like"/>
</dbReference>
<feature type="transmembrane region" description="Helical" evidence="1">
    <location>
        <begin position="33"/>
        <end position="52"/>
    </location>
</feature>
<proteinExistence type="predicted"/>
<name>A0A0D3JCB7_EMIH1</name>
<dbReference type="InterPro" id="IPR004853">
    <property type="entry name" value="Sugar_P_trans_dom"/>
</dbReference>
<feature type="domain" description="Sugar phosphate transporter" evidence="2">
    <location>
        <begin position="16"/>
        <end position="50"/>
    </location>
</feature>
<keyword evidence="1" id="KW-0472">Membrane</keyword>
<accession>A0A0D3JCB7</accession>
<dbReference type="Proteomes" id="UP000013827">
    <property type="component" value="Unassembled WGS sequence"/>
</dbReference>
<keyword evidence="4" id="KW-1185">Reference proteome</keyword>
<evidence type="ECO:0000259" key="2">
    <source>
        <dbReference type="Pfam" id="PF03151"/>
    </source>
</evidence>
<feature type="transmembrane region" description="Helical" evidence="1">
    <location>
        <begin position="7"/>
        <end position="27"/>
    </location>
</feature>
<dbReference type="Pfam" id="PF03151">
    <property type="entry name" value="TPT"/>
    <property type="match status" value="1"/>
</dbReference>
<reference evidence="3" key="2">
    <citation type="submission" date="2024-10" db="UniProtKB">
        <authorList>
            <consortium name="EnsemblProtists"/>
        </authorList>
    </citation>
    <scope>IDENTIFICATION</scope>
</reference>
<dbReference type="AlphaFoldDB" id="A0A0D3JCB7"/>
<organism evidence="3 4">
    <name type="scientific">Emiliania huxleyi (strain CCMP1516)</name>
    <dbReference type="NCBI Taxonomy" id="280463"/>
    <lineage>
        <taxon>Eukaryota</taxon>
        <taxon>Haptista</taxon>
        <taxon>Haptophyta</taxon>
        <taxon>Prymnesiophyceae</taxon>
        <taxon>Isochrysidales</taxon>
        <taxon>Noelaerhabdaceae</taxon>
        <taxon>Emiliania</taxon>
    </lineage>
</organism>
<reference evidence="4" key="1">
    <citation type="journal article" date="2013" name="Nature">
        <title>Pan genome of the phytoplankton Emiliania underpins its global distribution.</title>
        <authorList>
            <person name="Read B.A."/>
            <person name="Kegel J."/>
            <person name="Klute M.J."/>
            <person name="Kuo A."/>
            <person name="Lefebvre S.C."/>
            <person name="Maumus F."/>
            <person name="Mayer C."/>
            <person name="Miller J."/>
            <person name="Monier A."/>
            <person name="Salamov A."/>
            <person name="Young J."/>
            <person name="Aguilar M."/>
            <person name="Claverie J.M."/>
            <person name="Frickenhaus S."/>
            <person name="Gonzalez K."/>
            <person name="Herman E.K."/>
            <person name="Lin Y.C."/>
            <person name="Napier J."/>
            <person name="Ogata H."/>
            <person name="Sarno A.F."/>
            <person name="Shmutz J."/>
            <person name="Schroeder D."/>
            <person name="de Vargas C."/>
            <person name="Verret F."/>
            <person name="von Dassow P."/>
            <person name="Valentin K."/>
            <person name="Van de Peer Y."/>
            <person name="Wheeler G."/>
            <person name="Dacks J.B."/>
            <person name="Delwiche C.F."/>
            <person name="Dyhrman S.T."/>
            <person name="Glockner G."/>
            <person name="John U."/>
            <person name="Richards T."/>
            <person name="Worden A.Z."/>
            <person name="Zhang X."/>
            <person name="Grigoriev I.V."/>
            <person name="Allen A.E."/>
            <person name="Bidle K."/>
            <person name="Borodovsky M."/>
            <person name="Bowler C."/>
            <person name="Brownlee C."/>
            <person name="Cock J.M."/>
            <person name="Elias M."/>
            <person name="Gladyshev V.N."/>
            <person name="Groth M."/>
            <person name="Guda C."/>
            <person name="Hadaegh A."/>
            <person name="Iglesias-Rodriguez M.D."/>
            <person name="Jenkins J."/>
            <person name="Jones B.M."/>
            <person name="Lawson T."/>
            <person name="Leese F."/>
            <person name="Lindquist E."/>
            <person name="Lobanov A."/>
            <person name="Lomsadze A."/>
            <person name="Malik S.B."/>
            <person name="Marsh M.E."/>
            <person name="Mackinder L."/>
            <person name="Mock T."/>
            <person name="Mueller-Roeber B."/>
            <person name="Pagarete A."/>
            <person name="Parker M."/>
            <person name="Probert I."/>
            <person name="Quesneville H."/>
            <person name="Raines C."/>
            <person name="Rensing S.A."/>
            <person name="Riano-Pachon D.M."/>
            <person name="Richier S."/>
            <person name="Rokitta S."/>
            <person name="Shiraiwa Y."/>
            <person name="Soanes D.M."/>
            <person name="van der Giezen M."/>
            <person name="Wahlund T.M."/>
            <person name="Williams B."/>
            <person name="Wilson W."/>
            <person name="Wolfe G."/>
            <person name="Wurch L.L."/>
        </authorList>
    </citation>
    <scope>NUCLEOTIDE SEQUENCE</scope>
</reference>
<dbReference type="PaxDb" id="2903-EOD21152"/>
<dbReference type="RefSeq" id="XP_005773581.1">
    <property type="nucleotide sequence ID" value="XM_005773524.1"/>
</dbReference>
<dbReference type="EnsemblProtists" id="EOD21152">
    <property type="protein sequence ID" value="EOD21152"/>
    <property type="gene ID" value="EMIHUDRAFT_255356"/>
</dbReference>
<dbReference type="GeneID" id="17266699"/>
<sequence>MGRRTFARQLLLLGTRVAVILISLVVFRNPLTPAGALGSAVAIGGVFLYSLAKARC</sequence>
<keyword evidence="1" id="KW-1133">Transmembrane helix</keyword>
<evidence type="ECO:0000256" key="1">
    <source>
        <dbReference type="SAM" id="Phobius"/>
    </source>
</evidence>
<dbReference type="SUPFAM" id="SSF103481">
    <property type="entry name" value="Multidrug resistance efflux transporter EmrE"/>
    <property type="match status" value="1"/>
</dbReference>
<protein>
    <recommendedName>
        <fullName evidence="2">Sugar phosphate transporter domain-containing protein</fullName>
    </recommendedName>
</protein>
<dbReference type="HOGENOM" id="CLU_3018295_0_0_1"/>
<evidence type="ECO:0000313" key="3">
    <source>
        <dbReference type="EnsemblProtists" id="EOD21152"/>
    </source>
</evidence>